<proteinExistence type="inferred from homology"/>
<keyword evidence="8" id="KW-1185">Reference proteome</keyword>
<feature type="domain" description="N-acetyltransferase" evidence="6">
    <location>
        <begin position="1"/>
        <end position="149"/>
    </location>
</feature>
<accession>A0A940PED9</accession>
<dbReference type="PROSITE" id="PS51186">
    <property type="entry name" value="GNAT"/>
    <property type="match status" value="1"/>
</dbReference>
<evidence type="ECO:0000256" key="3">
    <source>
        <dbReference type="ARBA" id="ARBA00022679"/>
    </source>
</evidence>
<dbReference type="CDD" id="cd04301">
    <property type="entry name" value="NAT_SF"/>
    <property type="match status" value="1"/>
</dbReference>
<dbReference type="PANTHER" id="PTHR43420:SF44">
    <property type="entry name" value="ACETYLTRANSFERASE YPEA"/>
    <property type="match status" value="1"/>
</dbReference>
<dbReference type="Proteomes" id="UP000674938">
    <property type="component" value="Unassembled WGS sequence"/>
</dbReference>
<comment type="catalytic activity">
    <reaction evidence="5">
        <text>N-terminal L-alanyl-[ribosomal protein bS18] + acetyl-CoA = N-terminal N(alpha)-acetyl-L-alanyl-[ribosomal protein bS18] + CoA + H(+)</text>
        <dbReference type="Rhea" id="RHEA:43756"/>
        <dbReference type="Rhea" id="RHEA-COMP:10676"/>
        <dbReference type="Rhea" id="RHEA-COMP:10677"/>
        <dbReference type="ChEBI" id="CHEBI:15378"/>
        <dbReference type="ChEBI" id="CHEBI:57287"/>
        <dbReference type="ChEBI" id="CHEBI:57288"/>
        <dbReference type="ChEBI" id="CHEBI:64718"/>
        <dbReference type="ChEBI" id="CHEBI:83683"/>
        <dbReference type="EC" id="2.3.1.266"/>
    </reaction>
</comment>
<evidence type="ECO:0000256" key="5">
    <source>
        <dbReference type="RuleBase" id="RU363094"/>
    </source>
</evidence>
<keyword evidence="4" id="KW-0012">Acyltransferase</keyword>
<dbReference type="RefSeq" id="WP_209531095.1">
    <property type="nucleotide sequence ID" value="NZ_JAEEGA010000015.1"/>
</dbReference>
<dbReference type="GO" id="GO:0005737">
    <property type="term" value="C:cytoplasm"/>
    <property type="evidence" value="ECO:0007669"/>
    <property type="project" value="UniProtKB-SubCell"/>
</dbReference>
<dbReference type="InterPro" id="IPR006464">
    <property type="entry name" value="AcTrfase_RimI/Ard1"/>
</dbReference>
<keyword evidence="7" id="KW-0687">Ribonucleoprotein</keyword>
<dbReference type="InterPro" id="IPR016181">
    <property type="entry name" value="Acyl_CoA_acyltransferase"/>
</dbReference>
<evidence type="ECO:0000256" key="4">
    <source>
        <dbReference type="ARBA" id="ARBA00023315"/>
    </source>
</evidence>
<dbReference type="GO" id="GO:0005840">
    <property type="term" value="C:ribosome"/>
    <property type="evidence" value="ECO:0007669"/>
    <property type="project" value="UniProtKB-KW"/>
</dbReference>
<reference evidence="7" key="1">
    <citation type="submission" date="2020-12" db="EMBL/GenBank/DDBJ databases">
        <title>Vagococcus allomyrinae sp. nov. and Enterococcus lavae sp. nov., isolated from the larvae of Allomyrina dichotoma.</title>
        <authorList>
            <person name="Lee S.D."/>
        </authorList>
    </citation>
    <scope>NUCLEOTIDE SEQUENCE</scope>
    <source>
        <strain evidence="7">BWB3-3</strain>
    </source>
</reference>
<sequence>MIKHKEEYGKEELAQRLWQISQASFDYGSPWNVDQFLADINNPVSHYVLVEKVEKVIGYVVFHQVLDEAEVINIAVLPEFKGKKVAQELLEYGLKEIGENVQQVFLEVRETNDSAKGLYLKVGFEEIGRRKAYYHHPEEDGLVMRWQTN</sequence>
<dbReference type="AlphaFoldDB" id="A0A940PED9"/>
<comment type="similarity">
    <text evidence="1 5">Belongs to the acetyltransferase family. RimI subfamily.</text>
</comment>
<dbReference type="PANTHER" id="PTHR43420">
    <property type="entry name" value="ACETYLTRANSFERASE"/>
    <property type="match status" value="1"/>
</dbReference>
<gene>
    <name evidence="7" type="primary">rimI</name>
    <name evidence="7" type="ORF">I6N95_19880</name>
</gene>
<comment type="subcellular location">
    <subcellularLocation>
        <location evidence="5">Cytoplasm</location>
    </subcellularLocation>
</comment>
<name>A0A940PED9_9ENTE</name>
<dbReference type="InterPro" id="IPR050680">
    <property type="entry name" value="YpeA/RimI_acetyltransf"/>
</dbReference>
<keyword evidence="7" id="KW-0689">Ribosomal protein</keyword>
<dbReference type="NCBIfam" id="TIGR01575">
    <property type="entry name" value="rimI"/>
    <property type="match status" value="1"/>
</dbReference>
<dbReference type="Pfam" id="PF00583">
    <property type="entry name" value="Acetyltransf_1"/>
    <property type="match status" value="1"/>
</dbReference>
<dbReference type="EC" id="2.3.1.266" evidence="5"/>
<keyword evidence="3" id="KW-0808">Transferase</keyword>
<evidence type="ECO:0000313" key="7">
    <source>
        <dbReference type="EMBL" id="MBP1043285.1"/>
    </source>
</evidence>
<comment type="function">
    <text evidence="5">Acetylates the N-terminal alanine of ribosomal protein bS18.</text>
</comment>
<dbReference type="SUPFAM" id="SSF55729">
    <property type="entry name" value="Acyl-CoA N-acyltransferases (Nat)"/>
    <property type="match status" value="1"/>
</dbReference>
<dbReference type="GO" id="GO:0008999">
    <property type="term" value="F:protein-N-terminal-alanine acetyltransferase activity"/>
    <property type="evidence" value="ECO:0007669"/>
    <property type="project" value="UniProtKB-EC"/>
</dbReference>
<dbReference type="InterPro" id="IPR000182">
    <property type="entry name" value="GNAT_dom"/>
</dbReference>
<dbReference type="Gene3D" id="3.40.630.30">
    <property type="match status" value="1"/>
</dbReference>
<evidence type="ECO:0000313" key="8">
    <source>
        <dbReference type="Proteomes" id="UP000674938"/>
    </source>
</evidence>
<organism evidence="7 8">
    <name type="scientific">Vagococcus allomyrinae</name>
    <dbReference type="NCBI Taxonomy" id="2794353"/>
    <lineage>
        <taxon>Bacteria</taxon>
        <taxon>Bacillati</taxon>
        <taxon>Bacillota</taxon>
        <taxon>Bacilli</taxon>
        <taxon>Lactobacillales</taxon>
        <taxon>Enterococcaceae</taxon>
        <taxon>Vagococcus</taxon>
    </lineage>
</organism>
<protein>
    <recommendedName>
        <fullName evidence="5">[Ribosomal protein bS18]-alanine N-acetyltransferase</fullName>
        <ecNumber evidence="5">2.3.1.266</ecNumber>
    </recommendedName>
</protein>
<evidence type="ECO:0000256" key="2">
    <source>
        <dbReference type="ARBA" id="ARBA00022490"/>
    </source>
</evidence>
<evidence type="ECO:0000259" key="6">
    <source>
        <dbReference type="PROSITE" id="PS51186"/>
    </source>
</evidence>
<dbReference type="EMBL" id="JAEEGA010000015">
    <property type="protein sequence ID" value="MBP1043285.1"/>
    <property type="molecule type" value="Genomic_DNA"/>
</dbReference>
<comment type="caution">
    <text evidence="7">The sequence shown here is derived from an EMBL/GenBank/DDBJ whole genome shotgun (WGS) entry which is preliminary data.</text>
</comment>
<evidence type="ECO:0000256" key="1">
    <source>
        <dbReference type="ARBA" id="ARBA00005395"/>
    </source>
</evidence>
<keyword evidence="2 5" id="KW-0963">Cytoplasm</keyword>